<dbReference type="STRING" id="1434072.SAMN05216210_0161"/>
<dbReference type="EC" id="2.7.7.-" evidence="8"/>
<dbReference type="Proteomes" id="UP000243924">
    <property type="component" value="Chromosome I"/>
</dbReference>
<proteinExistence type="inferred from homology"/>
<keyword evidence="5 8" id="KW-0547">Nucleotide-binding</keyword>
<keyword evidence="7 8" id="KW-0460">Magnesium</keyword>
<keyword evidence="3 8" id="KW-0548">Nucleotidyltransferase</keyword>
<dbReference type="NCBIfam" id="NF000658">
    <property type="entry name" value="PRK00029.1"/>
    <property type="match status" value="1"/>
</dbReference>
<dbReference type="GO" id="GO:0005524">
    <property type="term" value="F:ATP binding"/>
    <property type="evidence" value="ECO:0007669"/>
    <property type="project" value="UniProtKB-UniRule"/>
</dbReference>
<dbReference type="GO" id="GO:0070733">
    <property type="term" value="F:AMPylase activity"/>
    <property type="evidence" value="ECO:0007669"/>
    <property type="project" value="UniProtKB-EC"/>
</dbReference>
<evidence type="ECO:0000256" key="1">
    <source>
        <dbReference type="ARBA" id="ARBA00009747"/>
    </source>
</evidence>
<dbReference type="RefSeq" id="WP_092383197.1">
    <property type="nucleotide sequence ID" value="NZ_LT629787.1"/>
</dbReference>
<dbReference type="AlphaFoldDB" id="A0A1H2DZZ0"/>
<comment type="catalytic activity">
    <reaction evidence="8">
        <text>L-histidyl-[protein] + UTP = N(tele)-(5'-uridylyl)-L-histidyl-[protein] + diphosphate</text>
        <dbReference type="Rhea" id="RHEA:83891"/>
        <dbReference type="Rhea" id="RHEA-COMP:9745"/>
        <dbReference type="Rhea" id="RHEA-COMP:20239"/>
        <dbReference type="ChEBI" id="CHEBI:29979"/>
        <dbReference type="ChEBI" id="CHEBI:33019"/>
        <dbReference type="ChEBI" id="CHEBI:46398"/>
        <dbReference type="ChEBI" id="CHEBI:233474"/>
    </reaction>
</comment>
<feature type="binding site" evidence="8">
    <location>
        <position position="247"/>
    </location>
    <ligand>
        <name>Mg(2+)</name>
        <dbReference type="ChEBI" id="CHEBI:18420"/>
    </ligand>
</feature>
<dbReference type="PANTHER" id="PTHR32057:SF14">
    <property type="entry name" value="PROTEIN ADENYLYLTRANSFERASE SELO, MITOCHONDRIAL"/>
    <property type="match status" value="1"/>
</dbReference>
<sequence>MWNLDNSYARLNPGLFAHQLPTPVAEPHWVLRNPALADILGLDPATLHSDELLAICAGNALPPGSEPLAQAYAGHQFGNFTILGDGRAVLLGEQLTPDGQRIDLQLKGSGPTPFSRRGDGRAGLGPMLREFIISEALHGLGIPATRSLAVVATGEPVYRQQVEPGAVLLRTAASHLRVGTFEYAHHQGGVERVRELADYCINRHYPDCAQADNPYLALLRAVIQRQAELIANWMQVGFIHGVMNTDNMSLCGESIDFGPCAFMDEYASNTVFSSIDQHGRYAYANQPAIGQWNLARFAETLLPLLAEDQKNAISLAQQALGDYVDNYQKAWLQGMGCKLGLADATESDRRLIDDWLKLLEQEKADFTNSFRALSGDPASLAQLPTQPLFQQPAFTQWQQRWQARLNDQHGDQTTAVALMQAHNPQVIARNHQVEHALQAAVQFGELQPCEQLLSHLRQPYACSPGMADYCRPPEPSERVLQTFCGT</sequence>
<evidence type="ECO:0000313" key="10">
    <source>
        <dbReference type="Proteomes" id="UP000243924"/>
    </source>
</evidence>
<comment type="similarity">
    <text evidence="1 8">Belongs to the SELO family.</text>
</comment>
<accession>A0A1H2DZZ0</accession>
<feature type="binding site" evidence="8">
    <location>
        <position position="86"/>
    </location>
    <ligand>
        <name>ATP</name>
        <dbReference type="ChEBI" id="CHEBI:30616"/>
    </ligand>
</feature>
<feature type="binding site" evidence="8">
    <location>
        <position position="177"/>
    </location>
    <ligand>
        <name>ATP</name>
        <dbReference type="ChEBI" id="CHEBI:30616"/>
    </ligand>
</feature>
<dbReference type="GO" id="GO:0000287">
    <property type="term" value="F:magnesium ion binding"/>
    <property type="evidence" value="ECO:0007669"/>
    <property type="project" value="UniProtKB-UniRule"/>
</dbReference>
<evidence type="ECO:0000256" key="4">
    <source>
        <dbReference type="ARBA" id="ARBA00022723"/>
    </source>
</evidence>
<comment type="cofactor">
    <cofactor evidence="8">
        <name>Mg(2+)</name>
        <dbReference type="ChEBI" id="CHEBI:18420"/>
    </cofactor>
    <cofactor evidence="8">
        <name>Mn(2+)</name>
        <dbReference type="ChEBI" id="CHEBI:29035"/>
    </cofactor>
</comment>
<feature type="binding site" evidence="8">
    <location>
        <position position="87"/>
    </location>
    <ligand>
        <name>ATP</name>
        <dbReference type="ChEBI" id="CHEBI:30616"/>
    </ligand>
</feature>
<feature type="binding site" evidence="8">
    <location>
        <position position="170"/>
    </location>
    <ligand>
        <name>ATP</name>
        <dbReference type="ChEBI" id="CHEBI:30616"/>
    </ligand>
</feature>
<name>A0A1H2DZZ0_9GAMM</name>
<organism evidence="9 10">
    <name type="scientific">Halopseudomonas salegens</name>
    <dbReference type="NCBI Taxonomy" id="1434072"/>
    <lineage>
        <taxon>Bacteria</taxon>
        <taxon>Pseudomonadati</taxon>
        <taxon>Pseudomonadota</taxon>
        <taxon>Gammaproteobacteria</taxon>
        <taxon>Pseudomonadales</taxon>
        <taxon>Pseudomonadaceae</taxon>
        <taxon>Halopseudomonas</taxon>
    </lineage>
</organism>
<evidence type="ECO:0000256" key="6">
    <source>
        <dbReference type="ARBA" id="ARBA00022840"/>
    </source>
</evidence>
<dbReference type="InterPro" id="IPR003846">
    <property type="entry name" value="SelO"/>
</dbReference>
<feature type="binding site" evidence="8">
    <location>
        <position position="107"/>
    </location>
    <ligand>
        <name>ATP</name>
        <dbReference type="ChEBI" id="CHEBI:30616"/>
    </ligand>
</feature>
<dbReference type="EMBL" id="LT629787">
    <property type="protein sequence ID" value="SDT88377.1"/>
    <property type="molecule type" value="Genomic_DNA"/>
</dbReference>
<feature type="active site" description="Proton acceptor" evidence="8">
    <location>
        <position position="246"/>
    </location>
</feature>
<feature type="binding site" evidence="8">
    <location>
        <position position="256"/>
    </location>
    <ligand>
        <name>ATP</name>
        <dbReference type="ChEBI" id="CHEBI:30616"/>
    </ligand>
</feature>
<comment type="catalytic activity">
    <reaction evidence="8">
        <text>L-tyrosyl-[protein] + ATP = O-(5'-adenylyl)-L-tyrosyl-[protein] + diphosphate</text>
        <dbReference type="Rhea" id="RHEA:54288"/>
        <dbReference type="Rhea" id="RHEA-COMP:10136"/>
        <dbReference type="Rhea" id="RHEA-COMP:13846"/>
        <dbReference type="ChEBI" id="CHEBI:30616"/>
        <dbReference type="ChEBI" id="CHEBI:33019"/>
        <dbReference type="ChEBI" id="CHEBI:46858"/>
        <dbReference type="ChEBI" id="CHEBI:83624"/>
        <dbReference type="EC" id="2.7.7.108"/>
    </reaction>
</comment>
<feature type="binding site" evidence="8">
    <location>
        <position position="120"/>
    </location>
    <ligand>
        <name>ATP</name>
        <dbReference type="ChEBI" id="CHEBI:30616"/>
    </ligand>
</feature>
<keyword evidence="8" id="KW-0464">Manganese</keyword>
<evidence type="ECO:0000256" key="2">
    <source>
        <dbReference type="ARBA" id="ARBA00022679"/>
    </source>
</evidence>
<comment type="catalytic activity">
    <reaction evidence="8">
        <text>L-seryl-[protein] + UTP = O-(5'-uridylyl)-L-seryl-[protein] + diphosphate</text>
        <dbReference type="Rhea" id="RHEA:64604"/>
        <dbReference type="Rhea" id="RHEA-COMP:9863"/>
        <dbReference type="Rhea" id="RHEA-COMP:16635"/>
        <dbReference type="ChEBI" id="CHEBI:29999"/>
        <dbReference type="ChEBI" id="CHEBI:33019"/>
        <dbReference type="ChEBI" id="CHEBI:46398"/>
        <dbReference type="ChEBI" id="CHEBI:156051"/>
    </reaction>
</comment>
<evidence type="ECO:0000313" key="9">
    <source>
        <dbReference type="EMBL" id="SDT88377.1"/>
    </source>
</evidence>
<evidence type="ECO:0000256" key="3">
    <source>
        <dbReference type="ARBA" id="ARBA00022695"/>
    </source>
</evidence>
<feature type="binding site" evidence="8">
    <location>
        <position position="119"/>
    </location>
    <ligand>
        <name>ATP</name>
        <dbReference type="ChEBI" id="CHEBI:30616"/>
    </ligand>
</feature>
<feature type="binding site" evidence="8">
    <location>
        <position position="256"/>
    </location>
    <ligand>
        <name>Mg(2+)</name>
        <dbReference type="ChEBI" id="CHEBI:18420"/>
    </ligand>
</feature>
<keyword evidence="6 8" id="KW-0067">ATP-binding</keyword>
<keyword evidence="4 8" id="KW-0479">Metal-binding</keyword>
<dbReference type="HAMAP" id="MF_00692">
    <property type="entry name" value="SelO"/>
    <property type="match status" value="1"/>
</dbReference>
<protein>
    <recommendedName>
        <fullName evidence="8">Protein nucleotidyltransferase YdiU</fullName>
        <ecNumber evidence="8">2.7.7.-</ecNumber>
    </recommendedName>
    <alternativeName>
        <fullName evidence="8">Protein adenylyltransferase YdiU</fullName>
        <ecNumber evidence="8">2.7.7.108</ecNumber>
    </alternativeName>
    <alternativeName>
        <fullName evidence="8">Protein uridylyltransferase YdiU</fullName>
        <ecNumber evidence="8">2.7.7.-</ecNumber>
    </alternativeName>
</protein>
<comment type="function">
    <text evidence="8">Nucleotidyltransferase involved in the post-translational modification of proteins. It can catalyze the addition of adenosine monophosphate (AMP) or uridine monophosphate (UMP) to a protein, resulting in modifications known as AMPylation and UMPylation.</text>
</comment>
<evidence type="ECO:0000256" key="8">
    <source>
        <dbReference type="HAMAP-Rule" id="MF_00692"/>
    </source>
</evidence>
<dbReference type="OrthoDB" id="9776281at2"/>
<comment type="catalytic activity">
    <reaction evidence="8">
        <text>L-seryl-[protein] + ATP = 3-O-(5'-adenylyl)-L-seryl-[protein] + diphosphate</text>
        <dbReference type="Rhea" id="RHEA:58120"/>
        <dbReference type="Rhea" id="RHEA-COMP:9863"/>
        <dbReference type="Rhea" id="RHEA-COMP:15073"/>
        <dbReference type="ChEBI" id="CHEBI:29999"/>
        <dbReference type="ChEBI" id="CHEBI:30616"/>
        <dbReference type="ChEBI" id="CHEBI:33019"/>
        <dbReference type="ChEBI" id="CHEBI:142516"/>
        <dbReference type="EC" id="2.7.7.108"/>
    </reaction>
</comment>
<feature type="binding site" evidence="8">
    <location>
        <position position="84"/>
    </location>
    <ligand>
        <name>ATP</name>
        <dbReference type="ChEBI" id="CHEBI:30616"/>
    </ligand>
</feature>
<gene>
    <name evidence="8" type="primary">ydiU</name>
    <name evidence="8" type="synonym">selO</name>
    <name evidence="9" type="ORF">SAMN05216210_0161</name>
</gene>
<keyword evidence="2 8" id="KW-0808">Transferase</keyword>
<comment type="catalytic activity">
    <reaction evidence="8">
        <text>L-threonyl-[protein] + ATP = 3-O-(5'-adenylyl)-L-threonyl-[protein] + diphosphate</text>
        <dbReference type="Rhea" id="RHEA:54292"/>
        <dbReference type="Rhea" id="RHEA-COMP:11060"/>
        <dbReference type="Rhea" id="RHEA-COMP:13847"/>
        <dbReference type="ChEBI" id="CHEBI:30013"/>
        <dbReference type="ChEBI" id="CHEBI:30616"/>
        <dbReference type="ChEBI" id="CHEBI:33019"/>
        <dbReference type="ChEBI" id="CHEBI:138113"/>
        <dbReference type="EC" id="2.7.7.108"/>
    </reaction>
</comment>
<evidence type="ECO:0000256" key="7">
    <source>
        <dbReference type="ARBA" id="ARBA00022842"/>
    </source>
</evidence>
<comment type="catalytic activity">
    <reaction evidence="8">
        <text>L-tyrosyl-[protein] + UTP = O-(5'-uridylyl)-L-tyrosyl-[protein] + diphosphate</text>
        <dbReference type="Rhea" id="RHEA:83887"/>
        <dbReference type="Rhea" id="RHEA-COMP:10136"/>
        <dbReference type="Rhea" id="RHEA-COMP:20238"/>
        <dbReference type="ChEBI" id="CHEBI:33019"/>
        <dbReference type="ChEBI" id="CHEBI:46398"/>
        <dbReference type="ChEBI" id="CHEBI:46858"/>
        <dbReference type="ChEBI" id="CHEBI:90602"/>
    </reaction>
</comment>
<dbReference type="GO" id="GO:0030145">
    <property type="term" value="F:manganese ion binding"/>
    <property type="evidence" value="ECO:0007669"/>
    <property type="project" value="UniProtKB-UniRule"/>
</dbReference>
<dbReference type="EC" id="2.7.7.108" evidence="8"/>
<evidence type="ECO:0000256" key="5">
    <source>
        <dbReference type="ARBA" id="ARBA00022741"/>
    </source>
</evidence>
<reference evidence="10" key="1">
    <citation type="submission" date="2016-10" db="EMBL/GenBank/DDBJ databases">
        <authorList>
            <person name="Varghese N."/>
            <person name="Submissions S."/>
        </authorList>
    </citation>
    <scope>NUCLEOTIDE SEQUENCE [LARGE SCALE GENOMIC DNA]</scope>
    <source>
        <strain evidence="10">CECT 8338</strain>
    </source>
</reference>
<keyword evidence="10" id="KW-1185">Reference proteome</keyword>
<dbReference type="Pfam" id="PF02696">
    <property type="entry name" value="SelO"/>
    <property type="match status" value="1"/>
</dbReference>
<dbReference type="PANTHER" id="PTHR32057">
    <property type="entry name" value="PROTEIN ADENYLYLTRANSFERASE SELO, MITOCHONDRIAL"/>
    <property type="match status" value="1"/>
</dbReference>